<dbReference type="KEGG" id="vie:OL234_09575"/>
<evidence type="ECO:0000313" key="2">
    <source>
        <dbReference type="Proteomes" id="UP001179647"/>
    </source>
</evidence>
<dbReference type="Pfam" id="PF02583">
    <property type="entry name" value="Trns_repr_metal"/>
    <property type="match status" value="1"/>
</dbReference>
<name>A0AAF0I7A4_9ENTE</name>
<accession>A0AAF0I7A4</accession>
<sequence length="86" mass="9948">MMQCDKKIVNRLKRAEGQMRGIQKMMEEGQDCYDMMIQLSAVRSSVDKIMGIMAAQNLKNCLEHPDSDPKIQDEKVARAMQMIERK</sequence>
<evidence type="ECO:0000313" key="1">
    <source>
        <dbReference type="EMBL" id="WEG73199.1"/>
    </source>
</evidence>
<keyword evidence="2" id="KW-1185">Reference proteome</keyword>
<dbReference type="InterPro" id="IPR003735">
    <property type="entry name" value="Metal_Tscrpt_repr"/>
</dbReference>
<dbReference type="Gene3D" id="1.20.58.1000">
    <property type="entry name" value="Metal-sensitive repressor, helix protomer"/>
    <property type="match status" value="1"/>
</dbReference>
<dbReference type="RefSeq" id="WP_275469002.1">
    <property type="nucleotide sequence ID" value="NZ_CP110232.1"/>
</dbReference>
<dbReference type="CDD" id="cd10155">
    <property type="entry name" value="BsYrkD-like_DUF156"/>
    <property type="match status" value="1"/>
</dbReference>
<dbReference type="Proteomes" id="UP001179647">
    <property type="component" value="Chromosome"/>
</dbReference>
<protein>
    <submittedName>
        <fullName evidence="1">Metal-sensitive transcriptional regulator</fullName>
    </submittedName>
</protein>
<dbReference type="GO" id="GO:0045892">
    <property type="term" value="P:negative regulation of DNA-templated transcription"/>
    <property type="evidence" value="ECO:0007669"/>
    <property type="project" value="UniProtKB-ARBA"/>
</dbReference>
<dbReference type="PANTHER" id="PTHR33677:SF5">
    <property type="entry name" value="TRANSCRIPTIONAL REPRESSOR FRMR"/>
    <property type="match status" value="1"/>
</dbReference>
<proteinExistence type="predicted"/>
<dbReference type="EMBL" id="CP110232">
    <property type="protein sequence ID" value="WEG73199.1"/>
    <property type="molecule type" value="Genomic_DNA"/>
</dbReference>
<reference evidence="1" key="1">
    <citation type="submission" date="2022-10" db="EMBL/GenBank/DDBJ databases">
        <title>Vagococcus sp. isolated from poultry meat.</title>
        <authorList>
            <person name="Johansson P."/>
            <person name="Bjorkroth J."/>
        </authorList>
    </citation>
    <scope>NUCLEOTIDE SEQUENCE</scope>
    <source>
        <strain evidence="1">STAA11</strain>
    </source>
</reference>
<dbReference type="AlphaFoldDB" id="A0AAF0I7A4"/>
<dbReference type="InterPro" id="IPR038390">
    <property type="entry name" value="Metal_Tscrpt_repr_sf"/>
</dbReference>
<dbReference type="PANTHER" id="PTHR33677">
    <property type="entry name" value="TRANSCRIPTIONAL REPRESSOR FRMR-RELATED"/>
    <property type="match status" value="1"/>
</dbReference>
<dbReference type="GO" id="GO:0003677">
    <property type="term" value="F:DNA binding"/>
    <property type="evidence" value="ECO:0007669"/>
    <property type="project" value="InterPro"/>
</dbReference>
<gene>
    <name evidence="1" type="ORF">OL234_09575</name>
</gene>
<organism evidence="1 2">
    <name type="scientific">Vagococcus intermedius</name>
    <dbReference type="NCBI Taxonomy" id="2991418"/>
    <lineage>
        <taxon>Bacteria</taxon>
        <taxon>Bacillati</taxon>
        <taxon>Bacillota</taxon>
        <taxon>Bacilli</taxon>
        <taxon>Lactobacillales</taxon>
        <taxon>Enterococcaceae</taxon>
        <taxon>Vagococcus</taxon>
    </lineage>
</organism>
<dbReference type="GO" id="GO:0046872">
    <property type="term" value="F:metal ion binding"/>
    <property type="evidence" value="ECO:0007669"/>
    <property type="project" value="InterPro"/>
</dbReference>